<dbReference type="NCBIfam" id="TIGR00634">
    <property type="entry name" value="recN"/>
    <property type="match status" value="1"/>
</dbReference>
<sequence>MLRHIHIRNFTIVDRADIELDGGMTALTGETGAGKSILLDALGLCLGDRAGSGLIPEGADRTEINVQFDVADNPAAKAWLDEQDMAEDDECLLRRVLHRSGRSQAWLNGRPVPLQQLERLGRHLVDIHGQHAHQSLMRREVQRQILDDFGGYADALETVREAHRHWRTLRDEKRRLEGGGEDYGDRLELLRFQVEELEAVVTTAEDITALDAEQRRLASAGTLIETCQAALAALYDDDNAIQGQLGGVTRELDSLNDPGLEGARELLANAQVQLEEGCQELRHFLDGLEVDPERLEWVEQRLSTLTDLARKHRVRAEELPERLEALREELAGLENAETRLAELDRELAEADTAYREAAAALSGHRADAAGTLAGRINGLIGELGMAAAEMVVDVGHDADATPSAHGLDEIAFTVRTNPDQPFGPLQRVASGGELSRIGLALAVATADVSRIPTMVFDEADTGLGGAVAEVVGRKLRELGAGAQVLCITHLPQVAAQAHHQLQVQKDMDDGRTRTHITILEPEERTREIARMLGGVEITENTLNHAREMLERASA</sequence>
<keyword evidence="4" id="KW-0547">Nucleotide-binding</keyword>
<dbReference type="Gene3D" id="3.40.50.300">
    <property type="entry name" value="P-loop containing nucleotide triphosphate hydrolases"/>
    <property type="match status" value="2"/>
</dbReference>
<evidence type="ECO:0000313" key="11">
    <source>
        <dbReference type="EMBL" id="QEA06121.1"/>
    </source>
</evidence>
<dbReference type="PANTHER" id="PTHR11059">
    <property type="entry name" value="DNA REPAIR PROTEIN RECN"/>
    <property type="match status" value="1"/>
</dbReference>
<evidence type="ECO:0000256" key="7">
    <source>
        <dbReference type="ARBA" id="ARBA00023204"/>
    </source>
</evidence>
<keyword evidence="9" id="KW-0175">Coiled coil</keyword>
<dbReference type="GO" id="GO:0009432">
    <property type="term" value="P:SOS response"/>
    <property type="evidence" value="ECO:0007669"/>
    <property type="project" value="TreeGrafter"/>
</dbReference>
<dbReference type="AlphaFoldDB" id="A0A5B8RBV4"/>
<evidence type="ECO:0000256" key="1">
    <source>
        <dbReference type="ARBA" id="ARBA00003618"/>
    </source>
</evidence>
<gene>
    <name evidence="11" type="primary">recN</name>
    <name evidence="11" type="ORF">KBTEX_02450</name>
</gene>
<evidence type="ECO:0000256" key="2">
    <source>
        <dbReference type="ARBA" id="ARBA00009441"/>
    </source>
</evidence>
<dbReference type="InterPro" id="IPR003395">
    <property type="entry name" value="RecF/RecN/SMC_N"/>
</dbReference>
<evidence type="ECO:0000259" key="10">
    <source>
        <dbReference type="Pfam" id="PF02463"/>
    </source>
</evidence>
<dbReference type="GO" id="GO:0005524">
    <property type="term" value="F:ATP binding"/>
    <property type="evidence" value="ECO:0007669"/>
    <property type="project" value="UniProtKB-KW"/>
</dbReference>
<evidence type="ECO:0000256" key="9">
    <source>
        <dbReference type="SAM" id="Coils"/>
    </source>
</evidence>
<dbReference type="CDD" id="cd03241">
    <property type="entry name" value="ABC_RecN"/>
    <property type="match status" value="2"/>
</dbReference>
<evidence type="ECO:0000256" key="6">
    <source>
        <dbReference type="ARBA" id="ARBA00022840"/>
    </source>
</evidence>
<dbReference type="InterPro" id="IPR004604">
    <property type="entry name" value="DNA_recomb/repair_RecN"/>
</dbReference>
<organism evidence="11">
    <name type="scientific">uncultured organism</name>
    <dbReference type="NCBI Taxonomy" id="155900"/>
    <lineage>
        <taxon>unclassified sequences</taxon>
        <taxon>environmental samples</taxon>
    </lineage>
</organism>
<accession>A0A5B8RBV4</accession>
<dbReference type="FunFam" id="3.40.50.300:FF:000356">
    <property type="entry name" value="DNA repair protein RecN"/>
    <property type="match status" value="1"/>
</dbReference>
<keyword evidence="7" id="KW-0234">DNA repair</keyword>
<dbReference type="EMBL" id="MN079126">
    <property type="protein sequence ID" value="QEA06121.1"/>
    <property type="molecule type" value="Genomic_DNA"/>
</dbReference>
<dbReference type="PANTHER" id="PTHR11059:SF0">
    <property type="entry name" value="DNA REPAIR PROTEIN RECN"/>
    <property type="match status" value="1"/>
</dbReference>
<dbReference type="SUPFAM" id="SSF52540">
    <property type="entry name" value="P-loop containing nucleoside triphosphate hydrolases"/>
    <property type="match status" value="1"/>
</dbReference>
<keyword evidence="5" id="KW-0227">DNA damage</keyword>
<proteinExistence type="inferred from homology"/>
<evidence type="ECO:0000256" key="8">
    <source>
        <dbReference type="ARBA" id="ARBA00033408"/>
    </source>
</evidence>
<dbReference type="GO" id="GO:0006310">
    <property type="term" value="P:DNA recombination"/>
    <property type="evidence" value="ECO:0007669"/>
    <property type="project" value="InterPro"/>
</dbReference>
<dbReference type="PIRSF" id="PIRSF003128">
    <property type="entry name" value="RecN"/>
    <property type="match status" value="1"/>
</dbReference>
<dbReference type="FunFam" id="3.40.50.300:FF:000319">
    <property type="entry name" value="DNA repair protein RecN"/>
    <property type="match status" value="1"/>
</dbReference>
<feature type="coiled-coil region" evidence="9">
    <location>
        <begin position="309"/>
        <end position="360"/>
    </location>
</feature>
<evidence type="ECO:0000256" key="3">
    <source>
        <dbReference type="ARBA" id="ARBA00021315"/>
    </source>
</evidence>
<keyword evidence="6" id="KW-0067">ATP-binding</keyword>
<dbReference type="NCBIfam" id="NF008121">
    <property type="entry name" value="PRK10869.1"/>
    <property type="match status" value="1"/>
</dbReference>
<evidence type="ECO:0000256" key="5">
    <source>
        <dbReference type="ARBA" id="ARBA00022763"/>
    </source>
</evidence>
<reference evidence="11" key="1">
    <citation type="submission" date="2019-06" db="EMBL/GenBank/DDBJ databases">
        <authorList>
            <person name="Murdoch R.W."/>
            <person name="Fathepure B."/>
        </authorList>
    </citation>
    <scope>NUCLEOTIDE SEQUENCE</scope>
</reference>
<name>A0A5B8RBV4_9ZZZZ</name>
<evidence type="ECO:0000256" key="4">
    <source>
        <dbReference type="ARBA" id="ARBA00022741"/>
    </source>
</evidence>
<protein>
    <recommendedName>
        <fullName evidence="3">DNA repair protein RecN</fullName>
    </recommendedName>
    <alternativeName>
        <fullName evidence="8">Recombination protein N</fullName>
    </alternativeName>
</protein>
<dbReference type="GO" id="GO:0006281">
    <property type="term" value="P:DNA repair"/>
    <property type="evidence" value="ECO:0007669"/>
    <property type="project" value="UniProtKB-KW"/>
</dbReference>
<dbReference type="InterPro" id="IPR027417">
    <property type="entry name" value="P-loop_NTPase"/>
</dbReference>
<dbReference type="Pfam" id="PF02463">
    <property type="entry name" value="SMC_N"/>
    <property type="match status" value="1"/>
</dbReference>
<feature type="domain" description="RecF/RecN/SMC N-terminal" evidence="10">
    <location>
        <begin position="1"/>
        <end position="505"/>
    </location>
</feature>
<comment type="function">
    <text evidence="1">May be involved in recombinational repair of damaged DNA.</text>
</comment>
<comment type="similarity">
    <text evidence="2">Belongs to the RecN family.</text>
</comment>